<dbReference type="Pfam" id="PF00171">
    <property type="entry name" value="Aldedh"/>
    <property type="match status" value="1"/>
</dbReference>
<protein>
    <recommendedName>
        <fullName evidence="3">aldehyde dehydrogenase (NAD(+))</fullName>
        <ecNumber evidence="3">1.2.1.3</ecNumber>
    </recommendedName>
</protein>
<dbReference type="EC" id="1.2.1.3" evidence="3"/>
<evidence type="ECO:0000256" key="2">
    <source>
        <dbReference type="ARBA" id="ARBA00023002"/>
    </source>
</evidence>
<dbReference type="OrthoDB" id="310895at2759"/>
<dbReference type="SUPFAM" id="SSF53720">
    <property type="entry name" value="ALDH-like"/>
    <property type="match status" value="1"/>
</dbReference>
<evidence type="ECO:0000256" key="3">
    <source>
        <dbReference type="ARBA" id="ARBA00024226"/>
    </source>
</evidence>
<dbReference type="FunFam" id="3.40.309.10:FF:000012">
    <property type="entry name" value="Betaine aldehyde dehydrogenase"/>
    <property type="match status" value="1"/>
</dbReference>
<feature type="domain" description="Aldehyde dehydrogenase" evidence="5">
    <location>
        <begin position="33"/>
        <end position="484"/>
    </location>
</feature>
<dbReference type="InterPro" id="IPR015590">
    <property type="entry name" value="Aldehyde_DH_dom"/>
</dbReference>
<dbReference type="AlphaFoldDB" id="A0A6A6SVK0"/>
<dbReference type="InterPro" id="IPR016162">
    <property type="entry name" value="Ald_DH_N"/>
</dbReference>
<dbReference type="GO" id="GO:0046394">
    <property type="term" value="P:carboxylic acid biosynthetic process"/>
    <property type="evidence" value="ECO:0007669"/>
    <property type="project" value="UniProtKB-ARBA"/>
</dbReference>
<keyword evidence="2" id="KW-0560">Oxidoreductase</keyword>
<evidence type="ECO:0000313" key="6">
    <source>
        <dbReference type="EMBL" id="KAF2651600.1"/>
    </source>
</evidence>
<sequence>MATITIRGPSGLTFPISTRLFINNNFAPALSGQTLDILSPASGGHLATVAAAQSDDVDAAVKAAHNAYRTLWRDVLPAKRGELLHKLADLIERDADELATLESVDAGILFMDSKGLHVPQAIETLRYFAGWADKISGQALHIPNGIAYTKRESLGVCAAIVPWNAPLMITIWKLAPAIAAGNTLIIKPPELCPLYAQKLAALIVEAGFPPGVINIVCGTGPQAGQAIAEQKGIKKLAFTGSSAVGRQILKASANSNLKKVTLELGGKGPSIVFSDADIENALLWTSIGITANNGQICAAGSRIYVHASIYEDFLRGFTARCSNAVHGDPLLSETTKGPVISEGQHAKIMSYVEKGKASGARLLHGGESLGGQYIANTAFADVKDDDIIMKEEIFGPVAAVAKFDSEAEVIAKANDTEYGLGAAIFTNDVNRAHRVASAIEAGQVTVNSWGTLHANTPFGGVKESGFGRDMGEEALDEWTSTKVVKFNILPSREESVSAKL</sequence>
<name>A0A6A6SVK0_9PLEO</name>
<dbReference type="InterPro" id="IPR016161">
    <property type="entry name" value="Ald_DH/histidinol_DH"/>
</dbReference>
<keyword evidence="7" id="KW-1185">Reference proteome</keyword>
<dbReference type="EMBL" id="MU004422">
    <property type="protein sequence ID" value="KAF2651600.1"/>
    <property type="molecule type" value="Genomic_DNA"/>
</dbReference>
<evidence type="ECO:0000259" key="5">
    <source>
        <dbReference type="Pfam" id="PF00171"/>
    </source>
</evidence>
<comment type="similarity">
    <text evidence="1">Belongs to the aldehyde dehydrogenase family.</text>
</comment>
<dbReference type="GO" id="GO:0004029">
    <property type="term" value="F:aldehyde dehydrogenase (NAD+) activity"/>
    <property type="evidence" value="ECO:0007669"/>
    <property type="project" value="UniProtKB-EC"/>
</dbReference>
<dbReference type="Proteomes" id="UP000799324">
    <property type="component" value="Unassembled WGS sequence"/>
</dbReference>
<reference evidence="6" key="1">
    <citation type="journal article" date="2020" name="Stud. Mycol.">
        <title>101 Dothideomycetes genomes: a test case for predicting lifestyles and emergence of pathogens.</title>
        <authorList>
            <person name="Haridas S."/>
            <person name="Albert R."/>
            <person name="Binder M."/>
            <person name="Bloem J."/>
            <person name="Labutti K."/>
            <person name="Salamov A."/>
            <person name="Andreopoulos B."/>
            <person name="Baker S."/>
            <person name="Barry K."/>
            <person name="Bills G."/>
            <person name="Bluhm B."/>
            <person name="Cannon C."/>
            <person name="Castanera R."/>
            <person name="Culley D."/>
            <person name="Daum C."/>
            <person name="Ezra D."/>
            <person name="Gonzalez J."/>
            <person name="Henrissat B."/>
            <person name="Kuo A."/>
            <person name="Liang C."/>
            <person name="Lipzen A."/>
            <person name="Lutzoni F."/>
            <person name="Magnuson J."/>
            <person name="Mondo S."/>
            <person name="Nolan M."/>
            <person name="Ohm R."/>
            <person name="Pangilinan J."/>
            <person name="Park H.-J."/>
            <person name="Ramirez L."/>
            <person name="Alfaro M."/>
            <person name="Sun H."/>
            <person name="Tritt A."/>
            <person name="Yoshinaga Y."/>
            <person name="Zwiers L.-H."/>
            <person name="Turgeon B."/>
            <person name="Goodwin S."/>
            <person name="Spatafora J."/>
            <person name="Crous P."/>
            <person name="Grigoriev I."/>
        </authorList>
    </citation>
    <scope>NUCLEOTIDE SEQUENCE</scope>
    <source>
        <strain evidence="6">CBS 122681</strain>
    </source>
</reference>
<accession>A0A6A6SVK0</accession>
<evidence type="ECO:0000256" key="1">
    <source>
        <dbReference type="ARBA" id="ARBA00009986"/>
    </source>
</evidence>
<gene>
    <name evidence="6" type="ORF">K491DRAFT_719715</name>
</gene>
<evidence type="ECO:0000313" key="7">
    <source>
        <dbReference type="Proteomes" id="UP000799324"/>
    </source>
</evidence>
<dbReference type="Gene3D" id="3.40.605.10">
    <property type="entry name" value="Aldehyde Dehydrogenase, Chain A, domain 1"/>
    <property type="match status" value="1"/>
</dbReference>
<dbReference type="FunFam" id="3.40.605.10:FF:000001">
    <property type="entry name" value="Aldehyde dehydrogenase 1"/>
    <property type="match status" value="1"/>
</dbReference>
<dbReference type="InterPro" id="IPR016163">
    <property type="entry name" value="Ald_DH_C"/>
</dbReference>
<dbReference type="Gene3D" id="3.40.309.10">
    <property type="entry name" value="Aldehyde Dehydrogenase, Chain A, domain 2"/>
    <property type="match status" value="1"/>
</dbReference>
<organism evidence="6 7">
    <name type="scientific">Lophiostoma macrostomum CBS 122681</name>
    <dbReference type="NCBI Taxonomy" id="1314788"/>
    <lineage>
        <taxon>Eukaryota</taxon>
        <taxon>Fungi</taxon>
        <taxon>Dikarya</taxon>
        <taxon>Ascomycota</taxon>
        <taxon>Pezizomycotina</taxon>
        <taxon>Dothideomycetes</taxon>
        <taxon>Pleosporomycetidae</taxon>
        <taxon>Pleosporales</taxon>
        <taxon>Lophiostomataceae</taxon>
        <taxon>Lophiostoma</taxon>
    </lineage>
</organism>
<comment type="catalytic activity">
    <reaction evidence="4">
        <text>an aldehyde + NAD(+) + H2O = a carboxylate + NADH + 2 H(+)</text>
        <dbReference type="Rhea" id="RHEA:16185"/>
        <dbReference type="ChEBI" id="CHEBI:15377"/>
        <dbReference type="ChEBI" id="CHEBI:15378"/>
        <dbReference type="ChEBI" id="CHEBI:17478"/>
        <dbReference type="ChEBI" id="CHEBI:29067"/>
        <dbReference type="ChEBI" id="CHEBI:57540"/>
        <dbReference type="ChEBI" id="CHEBI:57945"/>
        <dbReference type="EC" id="1.2.1.3"/>
    </reaction>
</comment>
<evidence type="ECO:0000256" key="4">
    <source>
        <dbReference type="ARBA" id="ARBA00049194"/>
    </source>
</evidence>
<proteinExistence type="inferred from homology"/>
<dbReference type="PANTHER" id="PTHR11699">
    <property type="entry name" value="ALDEHYDE DEHYDROGENASE-RELATED"/>
    <property type="match status" value="1"/>
</dbReference>
<dbReference type="FunFam" id="3.40.605.10:FF:000026">
    <property type="entry name" value="Aldehyde dehydrogenase, putative"/>
    <property type="match status" value="1"/>
</dbReference>